<evidence type="ECO:0000256" key="4">
    <source>
        <dbReference type="ARBA" id="ARBA00048267"/>
    </source>
</evidence>
<feature type="domain" description="CheB-type methylesterase" evidence="9">
    <location>
        <begin position="175"/>
        <end position="360"/>
    </location>
</feature>
<dbReference type="Gene3D" id="3.40.50.180">
    <property type="entry name" value="Methylesterase CheB, C-terminal domain"/>
    <property type="match status" value="1"/>
</dbReference>
<dbReference type="PANTHER" id="PTHR42872">
    <property type="entry name" value="PROTEIN-GLUTAMATE METHYLESTERASE/PROTEIN-GLUTAMINE GLUTAMINASE"/>
    <property type="match status" value="1"/>
</dbReference>
<dbReference type="GO" id="GO:0008984">
    <property type="term" value="F:protein-glutamate methylesterase activity"/>
    <property type="evidence" value="ECO:0007669"/>
    <property type="project" value="UniProtKB-UniRule"/>
</dbReference>
<dbReference type="InterPro" id="IPR000673">
    <property type="entry name" value="Sig_transdc_resp-reg_Me-estase"/>
</dbReference>
<dbReference type="GO" id="GO:0006935">
    <property type="term" value="P:chemotaxis"/>
    <property type="evidence" value="ECO:0007669"/>
    <property type="project" value="UniProtKB-UniRule"/>
</dbReference>
<dbReference type="CDD" id="cd17541">
    <property type="entry name" value="REC_CheB-like"/>
    <property type="match status" value="1"/>
</dbReference>
<dbReference type="PROSITE" id="PS50110">
    <property type="entry name" value="RESPONSE_REGULATORY"/>
    <property type="match status" value="1"/>
</dbReference>
<name>A0A1I5UP78_9RHOB</name>
<dbReference type="InterPro" id="IPR011006">
    <property type="entry name" value="CheY-like_superfamily"/>
</dbReference>
<dbReference type="InterPro" id="IPR001789">
    <property type="entry name" value="Sig_transdc_resp-reg_receiver"/>
</dbReference>
<keyword evidence="1 5" id="KW-0963">Cytoplasm</keyword>
<dbReference type="Pfam" id="PF00072">
    <property type="entry name" value="Response_reg"/>
    <property type="match status" value="1"/>
</dbReference>
<keyword evidence="5 7" id="KW-0597">Phosphoprotein</keyword>
<evidence type="ECO:0000313" key="11">
    <source>
        <dbReference type="Proteomes" id="UP000243106"/>
    </source>
</evidence>
<dbReference type="STRING" id="93684.SAMN05421853_10190"/>
<dbReference type="SUPFAM" id="SSF52738">
    <property type="entry name" value="Methylesterase CheB, C-terminal domain"/>
    <property type="match status" value="1"/>
</dbReference>
<dbReference type="InterPro" id="IPR008248">
    <property type="entry name" value="CheB-like"/>
</dbReference>
<evidence type="ECO:0000256" key="1">
    <source>
        <dbReference type="ARBA" id="ARBA00022490"/>
    </source>
</evidence>
<feature type="active site" evidence="5 6">
    <location>
        <position position="213"/>
    </location>
</feature>
<comment type="similarity">
    <text evidence="5">Belongs to the CheB family.</text>
</comment>
<keyword evidence="11" id="KW-1185">Reference proteome</keyword>
<evidence type="ECO:0000256" key="5">
    <source>
        <dbReference type="HAMAP-Rule" id="MF_00099"/>
    </source>
</evidence>
<keyword evidence="2 5" id="KW-0145">Chemotaxis</keyword>
<comment type="catalytic activity">
    <reaction evidence="4 5">
        <text>[protein]-L-glutamate 5-O-methyl ester + H2O = L-glutamyl-[protein] + methanol + H(+)</text>
        <dbReference type="Rhea" id="RHEA:23236"/>
        <dbReference type="Rhea" id="RHEA-COMP:10208"/>
        <dbReference type="Rhea" id="RHEA-COMP:10311"/>
        <dbReference type="ChEBI" id="CHEBI:15377"/>
        <dbReference type="ChEBI" id="CHEBI:15378"/>
        <dbReference type="ChEBI" id="CHEBI:17790"/>
        <dbReference type="ChEBI" id="CHEBI:29973"/>
        <dbReference type="ChEBI" id="CHEBI:82795"/>
        <dbReference type="EC" id="3.1.1.61"/>
    </reaction>
</comment>
<evidence type="ECO:0000256" key="3">
    <source>
        <dbReference type="ARBA" id="ARBA00022801"/>
    </source>
</evidence>
<dbReference type="NCBIfam" id="NF001965">
    <property type="entry name" value="PRK00742.1"/>
    <property type="match status" value="1"/>
</dbReference>
<dbReference type="HAMAP" id="MF_00099">
    <property type="entry name" value="CheB_chemtxs"/>
    <property type="match status" value="1"/>
</dbReference>
<comment type="function">
    <text evidence="5">Involved in chemotaxis. Part of a chemotaxis signal transduction system that modulates chemotaxis in response to various stimuli. Catalyzes the demethylation of specific methylglutamate residues introduced into the chemoreceptors (methyl-accepting chemotaxis proteins or MCP) by CheR. Also mediates the irreversible deamidation of specific glutamine residues to glutamic acid.</text>
</comment>
<dbReference type="AlphaFoldDB" id="A0A1I5UP78"/>
<dbReference type="SUPFAM" id="SSF52172">
    <property type="entry name" value="CheY-like"/>
    <property type="match status" value="1"/>
</dbReference>
<comment type="catalytic activity">
    <reaction evidence="5">
        <text>L-glutaminyl-[protein] + H2O = L-glutamyl-[protein] + NH4(+)</text>
        <dbReference type="Rhea" id="RHEA:16441"/>
        <dbReference type="Rhea" id="RHEA-COMP:10207"/>
        <dbReference type="Rhea" id="RHEA-COMP:10208"/>
        <dbReference type="ChEBI" id="CHEBI:15377"/>
        <dbReference type="ChEBI" id="CHEBI:28938"/>
        <dbReference type="ChEBI" id="CHEBI:29973"/>
        <dbReference type="ChEBI" id="CHEBI:30011"/>
        <dbReference type="EC" id="3.5.1.44"/>
    </reaction>
</comment>
<dbReference type="NCBIfam" id="NF009206">
    <property type="entry name" value="PRK12555.1"/>
    <property type="match status" value="1"/>
</dbReference>
<gene>
    <name evidence="5" type="primary">cheB</name>
    <name evidence="10" type="ORF">SAMN05421853_10190</name>
</gene>
<dbReference type="GO" id="GO:0000156">
    <property type="term" value="F:phosphorelay response regulator activity"/>
    <property type="evidence" value="ECO:0007669"/>
    <property type="project" value="InterPro"/>
</dbReference>
<evidence type="ECO:0000313" key="10">
    <source>
        <dbReference type="EMBL" id="SFP96998.1"/>
    </source>
</evidence>
<evidence type="ECO:0000259" key="9">
    <source>
        <dbReference type="PROSITE" id="PS50122"/>
    </source>
</evidence>
<feature type="domain" description="Response regulatory" evidence="8">
    <location>
        <begin position="5"/>
        <end position="122"/>
    </location>
</feature>
<dbReference type="CDD" id="cd16432">
    <property type="entry name" value="CheB_Rec"/>
    <property type="match status" value="1"/>
</dbReference>
<feature type="modified residue" description="4-aspartylphosphate" evidence="5 7">
    <location>
        <position position="56"/>
    </location>
</feature>
<accession>A0A1I5UP78</accession>
<dbReference type="Pfam" id="PF01339">
    <property type="entry name" value="CheB_methylest"/>
    <property type="match status" value="1"/>
</dbReference>
<dbReference type="EMBL" id="FOXV01000001">
    <property type="protein sequence ID" value="SFP96998.1"/>
    <property type="molecule type" value="Genomic_DNA"/>
</dbReference>
<reference evidence="11" key="1">
    <citation type="submission" date="2016-10" db="EMBL/GenBank/DDBJ databases">
        <authorList>
            <person name="Varghese N."/>
            <person name="Submissions S."/>
        </authorList>
    </citation>
    <scope>NUCLEOTIDE SEQUENCE [LARGE SCALE GENOMIC DNA]</scope>
    <source>
        <strain evidence="11">JCM 10271</strain>
    </source>
</reference>
<comment type="subcellular location">
    <subcellularLocation>
        <location evidence="5">Cytoplasm</location>
    </subcellularLocation>
</comment>
<evidence type="ECO:0000256" key="2">
    <source>
        <dbReference type="ARBA" id="ARBA00022500"/>
    </source>
</evidence>
<comment type="domain">
    <text evidence="5">Contains a C-terminal catalytic domain, and an N-terminal region which modulates catalytic activity.</text>
</comment>
<dbReference type="Gene3D" id="3.40.50.2300">
    <property type="match status" value="1"/>
</dbReference>
<protein>
    <recommendedName>
        <fullName evidence="5">Protein-glutamate methylesterase/protein-glutamine glutaminase</fullName>
        <ecNumber evidence="5">3.1.1.61</ecNumber>
        <ecNumber evidence="5">3.5.1.44</ecNumber>
    </recommendedName>
</protein>
<dbReference type="SMART" id="SM00448">
    <property type="entry name" value="REC"/>
    <property type="match status" value="1"/>
</dbReference>
<dbReference type="GO" id="GO:0005737">
    <property type="term" value="C:cytoplasm"/>
    <property type="evidence" value="ECO:0007669"/>
    <property type="project" value="UniProtKB-SubCell"/>
</dbReference>
<feature type="active site" evidence="5 6">
    <location>
        <position position="309"/>
    </location>
</feature>
<organism evidence="10 11">
    <name type="scientific">Roseivivax halotolerans</name>
    <dbReference type="NCBI Taxonomy" id="93684"/>
    <lineage>
        <taxon>Bacteria</taxon>
        <taxon>Pseudomonadati</taxon>
        <taxon>Pseudomonadota</taxon>
        <taxon>Alphaproteobacteria</taxon>
        <taxon>Rhodobacterales</taxon>
        <taxon>Roseobacteraceae</taxon>
        <taxon>Roseivivax</taxon>
    </lineage>
</organism>
<feature type="active site" evidence="5 6">
    <location>
        <position position="187"/>
    </location>
</feature>
<evidence type="ECO:0000259" key="8">
    <source>
        <dbReference type="PROSITE" id="PS50110"/>
    </source>
</evidence>
<evidence type="ECO:0000256" key="6">
    <source>
        <dbReference type="PROSITE-ProRule" id="PRU00050"/>
    </source>
</evidence>
<dbReference type="EC" id="3.5.1.44" evidence="5"/>
<dbReference type="InterPro" id="IPR035909">
    <property type="entry name" value="CheB_C"/>
</dbReference>
<dbReference type="Proteomes" id="UP000243106">
    <property type="component" value="Unassembled WGS sequence"/>
</dbReference>
<proteinExistence type="inferred from homology"/>
<keyword evidence="3 5" id="KW-0378">Hydrolase</keyword>
<comment type="PTM">
    <text evidence="5">Phosphorylated by CheA. Phosphorylation of the N-terminal regulatory domain activates the methylesterase activity.</text>
</comment>
<dbReference type="PIRSF" id="PIRSF000876">
    <property type="entry name" value="RR_chemtxs_CheB"/>
    <property type="match status" value="1"/>
</dbReference>
<dbReference type="GO" id="GO:0050568">
    <property type="term" value="F:protein-glutamine glutaminase activity"/>
    <property type="evidence" value="ECO:0007669"/>
    <property type="project" value="UniProtKB-UniRule"/>
</dbReference>
<dbReference type="EC" id="3.1.1.61" evidence="5"/>
<dbReference type="PANTHER" id="PTHR42872:SF6">
    <property type="entry name" value="PROTEIN-GLUTAMATE METHYLESTERASE_PROTEIN-GLUTAMINE GLUTAMINASE"/>
    <property type="match status" value="1"/>
</dbReference>
<dbReference type="PROSITE" id="PS50122">
    <property type="entry name" value="CHEB"/>
    <property type="match status" value="1"/>
</dbReference>
<sequence length="370" mass="38891">MAPIRVFIVDDSASVRRALSDLLGGDPGIVVVGTATDPFDAASKMRAELPDVLLLDLELPRMDGLTFLRKIMAQHPLPVVICSSHTESGSRASLKALEIGACDVIGKPDLSTRAAREEAQVLLCDVVRAAAQIRSRTGPGRNAGRGGKTAGPFSAGPKLTADAMLPPLLPGHRAPANMQRMIAIGASTGGTEALARLLPGLAPDMPPVVIVQHMPEKFTTAFAARLDGLCSVQVREARDGDRAEVGTVLVAPGNRHLLVQRQGRGYRIEIREGPQVSRHRPSVDVLFRSVASASGGAAIGCLMTGMGDDGARGLSEMRGVGARTLIQDEASSVVWGMPGEAHKLGAAEQIVPLNRLAVELRRLSFEKGAA</sequence>
<evidence type="ECO:0000256" key="7">
    <source>
        <dbReference type="PROSITE-ProRule" id="PRU00169"/>
    </source>
</evidence>
<dbReference type="RefSeq" id="WP_093008833.1">
    <property type="nucleotide sequence ID" value="NZ_FOXV01000001.1"/>
</dbReference>